<proteinExistence type="predicted"/>
<organism evidence="2">
    <name type="scientific">Caenorhabditis remanei</name>
    <name type="common">Caenorhabditis vulgaris</name>
    <dbReference type="NCBI Taxonomy" id="31234"/>
    <lineage>
        <taxon>Eukaryota</taxon>
        <taxon>Metazoa</taxon>
        <taxon>Ecdysozoa</taxon>
        <taxon>Nematoda</taxon>
        <taxon>Chromadorea</taxon>
        <taxon>Rhabditida</taxon>
        <taxon>Rhabditina</taxon>
        <taxon>Rhabditomorpha</taxon>
        <taxon>Rhabditoidea</taxon>
        <taxon>Rhabditidae</taxon>
        <taxon>Peloderinae</taxon>
        <taxon>Caenorhabditis</taxon>
    </lineage>
</organism>
<reference evidence="1" key="1">
    <citation type="submission" date="2007-07" db="EMBL/GenBank/DDBJ databases">
        <title>PCAP assembly of the Caenorhabditis remanei genome.</title>
        <authorList>
            <consortium name="The Caenorhabditis remanei Sequencing Consortium"/>
            <person name="Wilson R.K."/>
        </authorList>
    </citation>
    <scope>NUCLEOTIDE SEQUENCE [LARGE SCALE GENOMIC DNA]</scope>
    <source>
        <strain evidence="1">PB4641</strain>
    </source>
</reference>
<dbReference type="HOGENOM" id="CLU_3160458_0_0_1"/>
<dbReference type="Proteomes" id="UP000008281">
    <property type="component" value="Unassembled WGS sequence"/>
</dbReference>
<dbReference type="EMBL" id="DS268476">
    <property type="protein sequence ID" value="EFP08797.1"/>
    <property type="molecule type" value="Genomic_DNA"/>
</dbReference>
<protein>
    <submittedName>
        <fullName evidence="1">Uncharacterized protein</fullName>
    </submittedName>
</protein>
<dbReference type="AlphaFoldDB" id="E3MTL9"/>
<dbReference type="GO" id="GO:0008528">
    <property type="term" value="F:G protein-coupled peptide receptor activity"/>
    <property type="evidence" value="ECO:0007669"/>
    <property type="project" value="InterPro"/>
</dbReference>
<sequence>MSAKILTMLQTINASSHSIVCILMSSQYRDAAKLKCGLKRMRSPSVSG</sequence>
<accession>E3MTL9</accession>
<dbReference type="Pfam" id="PF10324">
    <property type="entry name" value="7TM_GPCR_Srw"/>
    <property type="match status" value="1"/>
</dbReference>
<dbReference type="InterPro" id="IPR019427">
    <property type="entry name" value="7TM_GPCR_serpentine_rcpt_Srw"/>
</dbReference>
<evidence type="ECO:0000313" key="2">
    <source>
        <dbReference type="Proteomes" id="UP000008281"/>
    </source>
</evidence>
<name>E3MTL9_CAERE</name>
<dbReference type="InParanoid" id="E3MTL9"/>
<keyword evidence="2" id="KW-1185">Reference proteome</keyword>
<evidence type="ECO:0000313" key="1">
    <source>
        <dbReference type="EMBL" id="EFP08797.1"/>
    </source>
</evidence>
<gene>
    <name evidence="1" type="ORF">CRE_19751</name>
</gene>